<dbReference type="GO" id="GO:0019172">
    <property type="term" value="F:glyoxalase III activity"/>
    <property type="evidence" value="ECO:0007669"/>
    <property type="project" value="TreeGrafter"/>
</dbReference>
<reference evidence="7 9" key="2">
    <citation type="submission" date="2023-10" db="EMBL/GenBank/DDBJ databases">
        <title>To unveil natural product biosynthetic capacity in Pseudoalteromonas.</title>
        <authorList>
            <person name="Wang J."/>
        </authorList>
    </citation>
    <scope>NUCLEOTIDE SEQUENCE [LARGE SCALE GENOMIC DNA]</scope>
    <source>
        <strain evidence="7 9">DSM 15914</strain>
    </source>
</reference>
<dbReference type="PANTHER" id="PTHR48094">
    <property type="entry name" value="PROTEIN/NUCLEIC ACID DEGLYCASE DJ-1-RELATED"/>
    <property type="match status" value="1"/>
</dbReference>
<keyword evidence="1" id="KW-0346">Stress response</keyword>
<dbReference type="GO" id="GO:0016740">
    <property type="term" value="F:transferase activity"/>
    <property type="evidence" value="ECO:0007669"/>
    <property type="project" value="UniProtKB-KW"/>
</dbReference>
<dbReference type="Proteomes" id="UP001304419">
    <property type="component" value="Chromosome 1"/>
</dbReference>
<evidence type="ECO:0000256" key="4">
    <source>
        <dbReference type="SAM" id="SignalP"/>
    </source>
</evidence>
<dbReference type="Gene3D" id="3.40.50.880">
    <property type="match status" value="1"/>
</dbReference>
<proteinExistence type="inferred from homology"/>
<reference evidence="6" key="1">
    <citation type="submission" date="2019-10" db="EMBL/GenBank/DDBJ databases">
        <authorList>
            <person name="Paulsen S."/>
        </authorList>
    </citation>
    <scope>NUCLEOTIDE SEQUENCE</scope>
    <source>
        <strain evidence="6">LMG 19692</strain>
    </source>
</reference>
<evidence type="ECO:0000259" key="5">
    <source>
        <dbReference type="Pfam" id="PF01965"/>
    </source>
</evidence>
<evidence type="ECO:0000256" key="2">
    <source>
        <dbReference type="ARBA" id="ARBA00023239"/>
    </source>
</evidence>
<dbReference type="SUPFAM" id="SSF52317">
    <property type="entry name" value="Class I glutamine amidotransferase-like"/>
    <property type="match status" value="1"/>
</dbReference>
<dbReference type="RefSeq" id="WP_130126400.1">
    <property type="nucleotide sequence ID" value="NZ_CBCSDF010000001.1"/>
</dbReference>
<evidence type="ECO:0000256" key="1">
    <source>
        <dbReference type="ARBA" id="ARBA00023016"/>
    </source>
</evidence>
<feature type="signal peptide" evidence="4">
    <location>
        <begin position="1"/>
        <end position="23"/>
    </location>
</feature>
<protein>
    <submittedName>
        <fullName evidence="7">DJ-1/PfpI family protein</fullName>
    </submittedName>
    <submittedName>
        <fullName evidence="6">Type 1 glutamine amidotransferase domain-containing protein</fullName>
    </submittedName>
</protein>
<dbReference type="Proteomes" id="UP000646877">
    <property type="component" value="Unassembled WGS sequence"/>
</dbReference>
<accession>A0A8I2H569</accession>
<dbReference type="GO" id="GO:0005737">
    <property type="term" value="C:cytoplasm"/>
    <property type="evidence" value="ECO:0007669"/>
    <property type="project" value="TreeGrafter"/>
</dbReference>
<dbReference type="InterPro" id="IPR050325">
    <property type="entry name" value="Prot/Nucl_acid_deglycase"/>
</dbReference>
<keyword evidence="9" id="KW-1185">Reference proteome</keyword>
<name>A0A8I2H569_9GAMM</name>
<feature type="chain" id="PRO_5034214011" evidence="4">
    <location>
        <begin position="24"/>
        <end position="376"/>
    </location>
</feature>
<dbReference type="InterPro" id="IPR002818">
    <property type="entry name" value="DJ-1/PfpI"/>
</dbReference>
<dbReference type="EMBL" id="CP137578">
    <property type="protein sequence ID" value="WOX30197.1"/>
    <property type="molecule type" value="Genomic_DNA"/>
</dbReference>
<comment type="similarity">
    <text evidence="3">Belongs to the peptidase C56 family. HSP31-like subfamily.</text>
</comment>
<evidence type="ECO:0000313" key="7">
    <source>
        <dbReference type="EMBL" id="WOX30197.1"/>
    </source>
</evidence>
<gene>
    <name evidence="6" type="ORF">F9Y85_08910</name>
    <name evidence="7" type="ORF">R5H13_08050</name>
</gene>
<keyword evidence="4" id="KW-0732">Signal</keyword>
<evidence type="ECO:0000313" key="8">
    <source>
        <dbReference type="Proteomes" id="UP000646877"/>
    </source>
</evidence>
<dbReference type="Pfam" id="PF01965">
    <property type="entry name" value="DJ-1_PfpI"/>
    <property type="match status" value="1"/>
</dbReference>
<dbReference type="InterPro" id="IPR029062">
    <property type="entry name" value="Class_I_gatase-like"/>
</dbReference>
<keyword evidence="6" id="KW-0808">Transferase</keyword>
<keyword evidence="6" id="KW-0315">Glutamine amidotransferase</keyword>
<keyword evidence="2" id="KW-0456">Lyase</keyword>
<dbReference type="CDD" id="cd03141">
    <property type="entry name" value="GATase1_Hsp31_like"/>
    <property type="match status" value="1"/>
</dbReference>
<dbReference type="AlphaFoldDB" id="A0A8I2H569"/>
<organism evidence="6 8">
    <name type="scientific">Pseudoalteromonas maricaloris</name>
    <dbReference type="NCBI Taxonomy" id="184924"/>
    <lineage>
        <taxon>Bacteria</taxon>
        <taxon>Pseudomonadati</taxon>
        <taxon>Pseudomonadota</taxon>
        <taxon>Gammaproteobacteria</taxon>
        <taxon>Alteromonadales</taxon>
        <taxon>Pseudoalteromonadaceae</taxon>
        <taxon>Pseudoalteromonas</taxon>
    </lineage>
</organism>
<dbReference type="PANTHER" id="PTHR48094:SF11">
    <property type="entry name" value="GLUTATHIONE-INDEPENDENT GLYOXALASE HSP31-RELATED"/>
    <property type="match status" value="1"/>
</dbReference>
<evidence type="ECO:0000313" key="9">
    <source>
        <dbReference type="Proteomes" id="UP001304419"/>
    </source>
</evidence>
<dbReference type="GO" id="GO:0019243">
    <property type="term" value="P:methylglyoxal catabolic process to D-lactate via S-lactoyl-glutathione"/>
    <property type="evidence" value="ECO:0007669"/>
    <property type="project" value="TreeGrafter"/>
</dbReference>
<evidence type="ECO:0000313" key="6">
    <source>
        <dbReference type="EMBL" id="NLR21434.1"/>
    </source>
</evidence>
<dbReference type="EMBL" id="WEIA01000004">
    <property type="protein sequence ID" value="NLR21434.1"/>
    <property type="molecule type" value="Genomic_DNA"/>
</dbReference>
<evidence type="ECO:0000256" key="3">
    <source>
        <dbReference type="ARBA" id="ARBA00038493"/>
    </source>
</evidence>
<feature type="domain" description="DJ-1/PfpI" evidence="5">
    <location>
        <begin position="50"/>
        <end position="249"/>
    </location>
</feature>
<sequence length="376" mass="40709">MNKSLLTLSLVAALSATSINAVAQDKNTPHVLMVLSSYGEMGADGSLSKPGFEFDELSKAYAVFKQNGIKVTLASPKGGEPLADKFDKNKPYNQAYSNDTTAMVQLKNTKRLSELEPSQYDAVFVVGGKGPMFDLHDSKPLQAIIRDIYVNNGVIGAVCHGPAALVDVKLENGEYLIAGKRVNGFTNEEEAAFGKKWTKQFPFLLEDKLIERGASFVQDGLMLNQVSIDGQLITGQNPFSTVDTAKAMVAALGLTVSELPRFKDDESILLVEQFFSDSSKAKARYLADKSSFDPMLLGISGLYQAQHAQTAHQLAVAIELMQLTLADIDHPMLYEALINAQLKLNDVSGAKSTIKAALKKHGTAESLIALKEKVYG</sequence>